<reference evidence="2 3" key="1">
    <citation type="submission" date="2016-06" db="EMBL/GenBank/DDBJ databases">
        <authorList>
            <person name="Kjaerup R.B."/>
            <person name="Dalgaard T.S."/>
            <person name="Juul-Madsen H.R."/>
        </authorList>
    </citation>
    <scope>NUCLEOTIDE SEQUENCE [LARGE SCALE GENOMIC DNA]</scope>
    <source>
        <strain evidence="2 3">373-A1</strain>
    </source>
</reference>
<name>A0A174EL81_9CLOT</name>
<dbReference type="SUPFAM" id="SSF52540">
    <property type="entry name" value="P-loop containing nucleoside triphosphate hydrolases"/>
    <property type="match status" value="1"/>
</dbReference>
<evidence type="ECO:0000313" key="3">
    <source>
        <dbReference type="Proteomes" id="UP000092714"/>
    </source>
</evidence>
<organism evidence="2 3">
    <name type="scientific">Clostridium paraputrificum</name>
    <dbReference type="NCBI Taxonomy" id="29363"/>
    <lineage>
        <taxon>Bacteria</taxon>
        <taxon>Bacillati</taxon>
        <taxon>Bacillota</taxon>
        <taxon>Clostridia</taxon>
        <taxon>Eubacteriales</taxon>
        <taxon>Clostridiaceae</taxon>
        <taxon>Clostridium</taxon>
    </lineage>
</organism>
<evidence type="ECO:0000313" key="2">
    <source>
        <dbReference type="EMBL" id="OBY09963.1"/>
    </source>
</evidence>
<comment type="caution">
    <text evidence="2">The sequence shown here is derived from an EMBL/GenBank/DDBJ whole genome shotgun (WGS) entry which is preliminary data.</text>
</comment>
<dbReference type="Gene3D" id="3.40.50.300">
    <property type="entry name" value="P-loop containing nucleotide triphosphate hydrolases"/>
    <property type="match status" value="1"/>
</dbReference>
<keyword evidence="3" id="KW-1185">Reference proteome</keyword>
<dbReference type="GeneID" id="42775786"/>
<dbReference type="PANTHER" id="PTHR40453:SF1">
    <property type="entry name" value="PROTEIN YOEF"/>
    <property type="match status" value="1"/>
</dbReference>
<dbReference type="PANTHER" id="PTHR40453">
    <property type="entry name" value="PROTEIN YOEF"/>
    <property type="match status" value="1"/>
</dbReference>
<keyword evidence="1" id="KW-0547">Nucleotide-binding</keyword>
<dbReference type="AlphaFoldDB" id="A0A174EL81"/>
<dbReference type="InterPro" id="IPR027417">
    <property type="entry name" value="P-loop_NTPase"/>
</dbReference>
<dbReference type="Proteomes" id="UP000092714">
    <property type="component" value="Unassembled WGS sequence"/>
</dbReference>
<dbReference type="Pfam" id="PF10662">
    <property type="entry name" value="PduV-EutP"/>
    <property type="match status" value="1"/>
</dbReference>
<comment type="similarity">
    <text evidence="1">Belongs to the EutP/PduV family.</text>
</comment>
<dbReference type="CDD" id="cd00882">
    <property type="entry name" value="Ras_like_GTPase"/>
    <property type="match status" value="1"/>
</dbReference>
<dbReference type="GO" id="GO:0006576">
    <property type="term" value="P:biogenic amine metabolic process"/>
    <property type="evidence" value="ECO:0007669"/>
    <property type="project" value="InterPro"/>
</dbReference>
<accession>A0A174EL81</accession>
<dbReference type="EMBL" id="MAPZ01000025">
    <property type="protein sequence ID" value="OBY09963.1"/>
    <property type="molecule type" value="Genomic_DNA"/>
</dbReference>
<protein>
    <submittedName>
        <fullName evidence="2">Ethanolamine utilization protein EutP</fullName>
    </submittedName>
</protein>
<evidence type="ECO:0000256" key="1">
    <source>
        <dbReference type="PIRNR" id="PIRNR036409"/>
    </source>
</evidence>
<dbReference type="OrthoDB" id="6179at2"/>
<dbReference type="InterPro" id="IPR012381">
    <property type="entry name" value="EutP_PduV"/>
</dbReference>
<dbReference type="GO" id="GO:0005524">
    <property type="term" value="F:ATP binding"/>
    <property type="evidence" value="ECO:0007669"/>
    <property type="project" value="UniProtKB-UniRule"/>
</dbReference>
<dbReference type="RefSeq" id="WP_027097955.1">
    <property type="nucleotide sequence ID" value="NZ_CABHIH010000003.1"/>
</dbReference>
<gene>
    <name evidence="2" type="ORF">CP373A1_12745</name>
</gene>
<proteinExistence type="inferred from homology"/>
<dbReference type="PIRSF" id="PIRSF036409">
    <property type="entry name" value="EutP_PduV"/>
    <property type="match status" value="1"/>
</dbReference>
<dbReference type="eggNOG" id="COG4917">
    <property type="taxonomic scope" value="Bacteria"/>
</dbReference>
<sequence>MRKKRIMIIGPSKSGKTTLANELNGYTGPLRRTSDIIYGKNTIDVPSAYIENSWMYKHVIAVSQDASKILILVDQSNSVDVYSPGWAKLFNCPVIGVITKSDMNPENRNICLHQLKRIGVNEPYFDISFIKRTGIDVLKKYLFEKCEE</sequence>